<dbReference type="InterPro" id="IPR041036">
    <property type="entry name" value="GH5_C"/>
</dbReference>
<dbReference type="InterPro" id="IPR052066">
    <property type="entry name" value="Glycosphingolipid_Hydrolases"/>
</dbReference>
<reference evidence="7 8" key="1">
    <citation type="submission" date="2020-08" db="EMBL/GenBank/DDBJ databases">
        <title>Cohnella phylogeny.</title>
        <authorList>
            <person name="Dunlap C."/>
        </authorList>
    </citation>
    <scope>NUCLEOTIDE SEQUENCE [LARGE SCALE GENOMIC DNA]</scope>
    <source>
        <strain evidence="7 8">DSM 25241</strain>
    </source>
</reference>
<dbReference type="SUPFAM" id="SSF51445">
    <property type="entry name" value="(Trans)glycosidases"/>
    <property type="match status" value="1"/>
</dbReference>
<protein>
    <submittedName>
        <fullName evidence="7">Cellulase family glycosylhydrolase</fullName>
    </submittedName>
</protein>
<gene>
    <name evidence="7" type="ORF">H7B67_10840</name>
</gene>
<dbReference type="PANTHER" id="PTHR31308">
    <property type="match status" value="1"/>
</dbReference>
<dbReference type="Gene3D" id="2.60.40.1180">
    <property type="entry name" value="Golgi alpha-mannosidase II"/>
    <property type="match status" value="1"/>
</dbReference>
<evidence type="ECO:0000313" key="7">
    <source>
        <dbReference type="EMBL" id="MBB6634606.1"/>
    </source>
</evidence>
<dbReference type="InterPro" id="IPR001547">
    <property type="entry name" value="Glyco_hydro_5"/>
</dbReference>
<dbReference type="EMBL" id="JACJVQ010000007">
    <property type="protein sequence ID" value="MBB6634606.1"/>
    <property type="molecule type" value="Genomic_DNA"/>
</dbReference>
<keyword evidence="2 4" id="KW-0378">Hydrolase</keyword>
<name>A0A841SVH4_9BACL</name>
<evidence type="ECO:0000256" key="4">
    <source>
        <dbReference type="RuleBase" id="RU361153"/>
    </source>
</evidence>
<evidence type="ECO:0000259" key="5">
    <source>
        <dbReference type="Pfam" id="PF00150"/>
    </source>
</evidence>
<proteinExistence type="inferred from homology"/>
<keyword evidence="8" id="KW-1185">Reference proteome</keyword>
<dbReference type="AlphaFoldDB" id="A0A841SVH4"/>
<keyword evidence="3 4" id="KW-0326">Glycosidase</keyword>
<evidence type="ECO:0000256" key="1">
    <source>
        <dbReference type="ARBA" id="ARBA00005641"/>
    </source>
</evidence>
<dbReference type="InterPro" id="IPR013780">
    <property type="entry name" value="Glyco_hydro_b"/>
</dbReference>
<dbReference type="RefSeq" id="WP_185119841.1">
    <property type="nucleotide sequence ID" value="NZ_JACJVQ010000007.1"/>
</dbReference>
<sequence>MKRLKVSGMQFVDEDGNQVIMNGLCFICRDKDKGYLEPDIENKLEFYAKRGFNLIRLGIFWDGVEPEPGLYDDAYLNRVAKVVQFAGKVGIYVFLDMHQDLFSAKFIDGAPEWATLDDGLEHPKGLSIWYEAYVKSPAVIRAADSFWANRKAADGVGLLDHYEAMWEYIADKFKAYSNIVGFEPMNEPYMGSLAPQAFGMAFGEIMRSNPAFDPNSPQTATPEESERMTAILTEHFVKFDKVILMPFYNRMLKAIRKSGDIPLVTGGNVYGTAVQTGIERISNPQGEIDSQQIYAPHGYDVVVDTDRYEDYSKDNVTRVFARKRASQLELGLPVIVGEWGNFPSGEYTNELIEHMTEILENYHWASTYHQYVTGMELDPNYRSLERGYPVKVSGELQSYHYDYKKKKLTAKWTANKNGKTILYFPDLSDVWKQEVNVSAKAEISIDPIEGASGGFVIIVPLEDGKIEAEIG</sequence>
<dbReference type="PANTHER" id="PTHR31308:SF3">
    <property type="entry name" value="ENDOGLYCOCERAMIDASE"/>
    <property type="match status" value="1"/>
</dbReference>
<accession>A0A841SVH4</accession>
<comment type="similarity">
    <text evidence="1 4">Belongs to the glycosyl hydrolase 5 (cellulase A) family.</text>
</comment>
<dbReference type="GO" id="GO:0000272">
    <property type="term" value="P:polysaccharide catabolic process"/>
    <property type="evidence" value="ECO:0007669"/>
    <property type="project" value="InterPro"/>
</dbReference>
<evidence type="ECO:0000256" key="2">
    <source>
        <dbReference type="ARBA" id="ARBA00022801"/>
    </source>
</evidence>
<dbReference type="Gene3D" id="3.20.20.80">
    <property type="entry name" value="Glycosidases"/>
    <property type="match status" value="1"/>
</dbReference>
<feature type="domain" description="Glycoside hydrolase family 5 C-terminal" evidence="6">
    <location>
        <begin position="386"/>
        <end position="444"/>
    </location>
</feature>
<dbReference type="InterPro" id="IPR017853">
    <property type="entry name" value="GH"/>
</dbReference>
<evidence type="ECO:0000313" key="8">
    <source>
        <dbReference type="Proteomes" id="UP000535838"/>
    </source>
</evidence>
<evidence type="ECO:0000256" key="3">
    <source>
        <dbReference type="ARBA" id="ARBA00023295"/>
    </source>
</evidence>
<dbReference type="Pfam" id="PF18564">
    <property type="entry name" value="Glyco_hydro_5_C"/>
    <property type="match status" value="1"/>
</dbReference>
<dbReference type="GO" id="GO:0016042">
    <property type="term" value="P:lipid catabolic process"/>
    <property type="evidence" value="ECO:0007669"/>
    <property type="project" value="UniProtKB-ARBA"/>
</dbReference>
<evidence type="ECO:0000259" key="6">
    <source>
        <dbReference type="Pfam" id="PF18564"/>
    </source>
</evidence>
<feature type="domain" description="Glycoside hydrolase family 5" evidence="5">
    <location>
        <begin position="39"/>
        <end position="365"/>
    </location>
</feature>
<dbReference type="GO" id="GO:0004553">
    <property type="term" value="F:hydrolase activity, hydrolyzing O-glycosyl compounds"/>
    <property type="evidence" value="ECO:0007669"/>
    <property type="project" value="InterPro"/>
</dbReference>
<dbReference type="GO" id="GO:1901136">
    <property type="term" value="P:carbohydrate derivative catabolic process"/>
    <property type="evidence" value="ECO:0007669"/>
    <property type="project" value="UniProtKB-ARBA"/>
</dbReference>
<organism evidence="7 8">
    <name type="scientific">Cohnella thailandensis</name>
    <dbReference type="NCBI Taxonomy" id="557557"/>
    <lineage>
        <taxon>Bacteria</taxon>
        <taxon>Bacillati</taxon>
        <taxon>Bacillota</taxon>
        <taxon>Bacilli</taxon>
        <taxon>Bacillales</taxon>
        <taxon>Paenibacillaceae</taxon>
        <taxon>Cohnella</taxon>
    </lineage>
</organism>
<dbReference type="Proteomes" id="UP000535838">
    <property type="component" value="Unassembled WGS sequence"/>
</dbReference>
<comment type="caution">
    <text evidence="7">The sequence shown here is derived from an EMBL/GenBank/DDBJ whole genome shotgun (WGS) entry which is preliminary data.</text>
</comment>
<dbReference type="Pfam" id="PF00150">
    <property type="entry name" value="Cellulase"/>
    <property type="match status" value="1"/>
</dbReference>